<evidence type="ECO:0000256" key="3">
    <source>
        <dbReference type="ARBA" id="ARBA00060902"/>
    </source>
</evidence>
<comment type="similarity">
    <text evidence="3">Belongs to the TO family.</text>
</comment>
<keyword evidence="1 4" id="KW-0732">Signal</keyword>
<dbReference type="Gene3D" id="3.15.10.30">
    <property type="entry name" value="Haemolymph juvenile hormone binding protein"/>
    <property type="match status" value="1"/>
</dbReference>
<name>A0A9J6CPL6_POLVA</name>
<dbReference type="PANTHER" id="PTHR11008">
    <property type="entry name" value="PROTEIN TAKEOUT-LIKE PROTEIN"/>
    <property type="match status" value="1"/>
</dbReference>
<keyword evidence="6" id="KW-1185">Reference proteome</keyword>
<comment type="caution">
    <text evidence="5">The sequence shown here is derived from an EMBL/GenBank/DDBJ whole genome shotgun (WGS) entry which is preliminary data.</text>
</comment>
<dbReference type="EMBL" id="JADBJN010000001">
    <property type="protein sequence ID" value="KAG5683836.1"/>
    <property type="molecule type" value="Genomic_DNA"/>
</dbReference>
<dbReference type="GO" id="GO:0007623">
    <property type="term" value="P:circadian rhythm"/>
    <property type="evidence" value="ECO:0007669"/>
    <property type="project" value="UniProtKB-ARBA"/>
</dbReference>
<evidence type="ECO:0000313" key="6">
    <source>
        <dbReference type="Proteomes" id="UP001107558"/>
    </source>
</evidence>
<evidence type="ECO:0000256" key="1">
    <source>
        <dbReference type="ARBA" id="ARBA00022729"/>
    </source>
</evidence>
<feature type="chain" id="PRO_5039918937" evidence="4">
    <location>
        <begin position="20"/>
        <end position="250"/>
    </location>
</feature>
<accession>A0A9J6CPL6</accession>
<evidence type="ECO:0000256" key="2">
    <source>
        <dbReference type="ARBA" id="ARBA00023108"/>
    </source>
</evidence>
<dbReference type="InterPro" id="IPR038606">
    <property type="entry name" value="To_sf"/>
</dbReference>
<dbReference type="FunFam" id="3.15.10.30:FF:000001">
    <property type="entry name" value="Takeout-like protein 1"/>
    <property type="match status" value="1"/>
</dbReference>
<dbReference type="Pfam" id="PF06585">
    <property type="entry name" value="JHBP"/>
    <property type="match status" value="1"/>
</dbReference>
<dbReference type="GO" id="GO:0005615">
    <property type="term" value="C:extracellular space"/>
    <property type="evidence" value="ECO:0007669"/>
    <property type="project" value="TreeGrafter"/>
</dbReference>
<dbReference type="SMART" id="SM00700">
    <property type="entry name" value="JHBP"/>
    <property type="match status" value="1"/>
</dbReference>
<dbReference type="OrthoDB" id="8190514at2759"/>
<dbReference type="AlphaFoldDB" id="A0A9J6CPL6"/>
<evidence type="ECO:0000256" key="4">
    <source>
        <dbReference type="SAM" id="SignalP"/>
    </source>
</evidence>
<dbReference type="InterPro" id="IPR010562">
    <property type="entry name" value="Haemolymph_juvenile_hormone-bd"/>
</dbReference>
<sequence length="250" mass="28495">MRIFFVSSVILCIVLSTHSISLPTGLTTCKRSDADFNKCLSKAIENSLKTLRDGNKEFGIPVIDPFFIDYSESTTPDGNENFFLRSSLRNTIITGLTQIKVLRTATKFNKSFGLKLEGKIDRFSIIGDYTMNGKVLLLAINGEGKCNVTMNDVIVVADGRGKYFEKNQNTFVELHSLTIKLKPKHVSYNFENLFKNNKELSRTLNDFMNEQWELVTENLIPGYEENFGRLFMKIANKIFTNVPTNEIFRE</sequence>
<feature type="signal peptide" evidence="4">
    <location>
        <begin position="1"/>
        <end position="19"/>
    </location>
</feature>
<gene>
    <name evidence="5" type="ORF">PVAND_013099</name>
</gene>
<dbReference type="Proteomes" id="UP001107558">
    <property type="component" value="Chromosome 1"/>
</dbReference>
<organism evidence="5 6">
    <name type="scientific">Polypedilum vanderplanki</name>
    <name type="common">Sleeping chironomid midge</name>
    <dbReference type="NCBI Taxonomy" id="319348"/>
    <lineage>
        <taxon>Eukaryota</taxon>
        <taxon>Metazoa</taxon>
        <taxon>Ecdysozoa</taxon>
        <taxon>Arthropoda</taxon>
        <taxon>Hexapoda</taxon>
        <taxon>Insecta</taxon>
        <taxon>Pterygota</taxon>
        <taxon>Neoptera</taxon>
        <taxon>Endopterygota</taxon>
        <taxon>Diptera</taxon>
        <taxon>Nematocera</taxon>
        <taxon>Chironomoidea</taxon>
        <taxon>Chironomidae</taxon>
        <taxon>Chironominae</taxon>
        <taxon>Polypedilum</taxon>
        <taxon>Polypedilum</taxon>
    </lineage>
</organism>
<reference evidence="5" key="1">
    <citation type="submission" date="2021-03" db="EMBL/GenBank/DDBJ databases">
        <title>Chromosome level genome of the anhydrobiotic midge Polypedilum vanderplanki.</title>
        <authorList>
            <person name="Yoshida Y."/>
            <person name="Kikawada T."/>
            <person name="Gusev O."/>
        </authorList>
    </citation>
    <scope>NUCLEOTIDE SEQUENCE</scope>
    <source>
        <strain evidence="5">NIAS01</strain>
        <tissue evidence="5">Whole body or cell culture</tissue>
    </source>
</reference>
<keyword evidence="2" id="KW-0090">Biological rhythms</keyword>
<proteinExistence type="inferred from homology"/>
<dbReference type="PANTHER" id="PTHR11008:SF18">
    <property type="entry name" value="BCDNA.GH05536-RELATED"/>
    <property type="match status" value="1"/>
</dbReference>
<evidence type="ECO:0000313" key="5">
    <source>
        <dbReference type="EMBL" id="KAG5683836.1"/>
    </source>
</evidence>
<protein>
    <submittedName>
        <fullName evidence="5">Uncharacterized protein</fullName>
    </submittedName>
</protein>